<dbReference type="InterPro" id="IPR015943">
    <property type="entry name" value="WD40/YVTN_repeat-like_dom_sf"/>
</dbReference>
<proteinExistence type="predicted"/>
<dbReference type="PANTHER" id="PTHR19848">
    <property type="entry name" value="WD40 REPEAT PROTEIN"/>
    <property type="match status" value="1"/>
</dbReference>
<dbReference type="OrthoDB" id="226265at2"/>
<evidence type="ECO:0000256" key="6">
    <source>
        <dbReference type="SAM" id="SignalP"/>
    </source>
</evidence>
<dbReference type="InterPro" id="IPR001680">
    <property type="entry name" value="WD40_rpt"/>
</dbReference>
<feature type="chain" id="PRO_5022731130" evidence="6">
    <location>
        <begin position="29"/>
        <end position="671"/>
    </location>
</feature>
<dbReference type="SUPFAM" id="SSF50998">
    <property type="entry name" value="Quinoprotein alcohol dehydrogenase-like"/>
    <property type="match status" value="1"/>
</dbReference>
<comment type="caution">
    <text evidence="8">The sequence shown here is derived from an EMBL/GenBank/DDBJ whole genome shotgun (WGS) entry which is preliminary data.</text>
</comment>
<name>A0A5C5VE67_9BACT</name>
<keyword evidence="6" id="KW-0732">Signal</keyword>
<evidence type="ECO:0000256" key="2">
    <source>
        <dbReference type="ARBA" id="ARBA00022737"/>
    </source>
</evidence>
<dbReference type="InterPro" id="IPR011047">
    <property type="entry name" value="Quinoprotein_ADH-like_sf"/>
</dbReference>
<evidence type="ECO:0000256" key="5">
    <source>
        <dbReference type="SAM" id="MobiDB-lite"/>
    </source>
</evidence>
<sequence precursor="true">MDCRPLAAVVRACIALLFFLFTGHGASGEPVTFLGEVRDVLRSHCVGCHNPNRSEADLDLSSFPAVMEGSYSGEVVVAGQPDESLLYLVTAHEDEPAMPPGGRMIPQEELEVLKSWISGGLLESPDSTPTPADAPVGAPASSPAAAPLVFLGERSDPVVALDASVDTGVVAVGGQLQVLLVDIDKWRLKEVLPYPEGVPQTLRFSRDGSLLLAGGGVHGQSGGVVMWDARSGERVATRSDEFDAVLAVDISPSNGSVAWGGPDRKVKVSPADTLVPTRRFEKHTDWVLDARFSPEGLLLASSDRAGGVYAVEAESGSTLHSLRGHNGAVTAVAWVDRGDTLATASEDGTVRQWNMHTGQQSARWTAHADGVLDLVATEAGLVTAGRDGRVIVWDADGKALHKSEPLPSMPTAIAPLGNDAIAVGCLDGSLWRWSVGSDQLVAFELANGETTTSLADLPQAGARPPELSSGDRAVPTTASLSVTDPTSLADAAALVQRVTSLQRDVSDLLASAESLRDQIAETEEAIARLESAMGDSEQTRELEQAATASRAEFESLGQRLVRLAAVQANMDDALRELAVEPACSDELLVHAATLQRVAREKIARALQEVSRKQQVARERRDACAEDLASSMQGPSPEQQRELDARRRELSGQQALLADLEARLQTLLRGAE</sequence>
<evidence type="ECO:0000313" key="9">
    <source>
        <dbReference type="Proteomes" id="UP000316714"/>
    </source>
</evidence>
<dbReference type="PROSITE" id="PS50082">
    <property type="entry name" value="WD_REPEATS_2"/>
    <property type="match status" value="1"/>
</dbReference>
<organism evidence="8 9">
    <name type="scientific">Posidoniimonas corsicana</name>
    <dbReference type="NCBI Taxonomy" id="1938618"/>
    <lineage>
        <taxon>Bacteria</taxon>
        <taxon>Pseudomonadati</taxon>
        <taxon>Planctomycetota</taxon>
        <taxon>Planctomycetia</taxon>
        <taxon>Pirellulales</taxon>
        <taxon>Lacipirellulaceae</taxon>
        <taxon>Posidoniimonas</taxon>
    </lineage>
</organism>
<dbReference type="PROSITE" id="PS50294">
    <property type="entry name" value="WD_REPEATS_REGION"/>
    <property type="match status" value="1"/>
</dbReference>
<dbReference type="PANTHER" id="PTHR19848:SF0">
    <property type="entry name" value="NOTCHLESS PROTEIN HOMOLOG 1"/>
    <property type="match status" value="1"/>
</dbReference>
<dbReference type="Pfam" id="PF00400">
    <property type="entry name" value="WD40"/>
    <property type="match status" value="3"/>
</dbReference>
<dbReference type="Proteomes" id="UP000316714">
    <property type="component" value="Unassembled WGS sequence"/>
</dbReference>
<keyword evidence="2" id="KW-0677">Repeat</keyword>
<dbReference type="Gene3D" id="2.130.10.10">
    <property type="entry name" value="YVTN repeat-like/Quinoprotein amine dehydrogenase"/>
    <property type="match status" value="2"/>
</dbReference>
<gene>
    <name evidence="8" type="ORF">KOR34_13570</name>
</gene>
<dbReference type="SMART" id="SM00320">
    <property type="entry name" value="WD40"/>
    <property type="match status" value="6"/>
</dbReference>
<dbReference type="AlphaFoldDB" id="A0A5C5VE67"/>
<evidence type="ECO:0000259" key="7">
    <source>
        <dbReference type="Pfam" id="PF07635"/>
    </source>
</evidence>
<evidence type="ECO:0000256" key="3">
    <source>
        <dbReference type="PROSITE-ProRule" id="PRU00221"/>
    </source>
</evidence>
<feature type="coiled-coil region" evidence="4">
    <location>
        <begin position="498"/>
        <end position="539"/>
    </location>
</feature>
<reference evidence="8 9" key="1">
    <citation type="submission" date="2019-02" db="EMBL/GenBank/DDBJ databases">
        <title>Deep-cultivation of Planctomycetes and their phenomic and genomic characterization uncovers novel biology.</title>
        <authorList>
            <person name="Wiegand S."/>
            <person name="Jogler M."/>
            <person name="Boedeker C."/>
            <person name="Pinto D."/>
            <person name="Vollmers J."/>
            <person name="Rivas-Marin E."/>
            <person name="Kohn T."/>
            <person name="Peeters S.H."/>
            <person name="Heuer A."/>
            <person name="Rast P."/>
            <person name="Oberbeckmann S."/>
            <person name="Bunk B."/>
            <person name="Jeske O."/>
            <person name="Meyerdierks A."/>
            <person name="Storesund J.E."/>
            <person name="Kallscheuer N."/>
            <person name="Luecker S."/>
            <person name="Lage O.M."/>
            <person name="Pohl T."/>
            <person name="Merkel B.J."/>
            <person name="Hornburger P."/>
            <person name="Mueller R.-W."/>
            <person name="Bruemmer F."/>
            <person name="Labrenz M."/>
            <person name="Spormann A.M."/>
            <person name="Op Den Camp H."/>
            <person name="Overmann J."/>
            <person name="Amann R."/>
            <person name="Jetten M.S.M."/>
            <person name="Mascher T."/>
            <person name="Medema M.H."/>
            <person name="Devos D.P."/>
            <person name="Kaster A.-K."/>
            <person name="Ovreas L."/>
            <person name="Rohde M."/>
            <person name="Galperin M.Y."/>
            <person name="Jogler C."/>
        </authorList>
    </citation>
    <scope>NUCLEOTIDE SEQUENCE [LARGE SCALE GENOMIC DNA]</scope>
    <source>
        <strain evidence="8 9">KOR34</strain>
    </source>
</reference>
<dbReference type="EMBL" id="SIHJ01000001">
    <property type="protein sequence ID" value="TWT36451.1"/>
    <property type="molecule type" value="Genomic_DNA"/>
</dbReference>
<feature type="compositionally biased region" description="Basic and acidic residues" evidence="5">
    <location>
        <begin position="638"/>
        <end position="647"/>
    </location>
</feature>
<feature type="domain" description="Cytochrome C Planctomycete-type" evidence="7">
    <location>
        <begin position="45"/>
        <end position="100"/>
    </location>
</feature>
<accession>A0A5C5VE67</accession>
<dbReference type="InterPro" id="IPR011429">
    <property type="entry name" value="Cyt_c_Planctomycete-type"/>
</dbReference>
<evidence type="ECO:0000256" key="4">
    <source>
        <dbReference type="SAM" id="Coils"/>
    </source>
</evidence>
<keyword evidence="9" id="KW-1185">Reference proteome</keyword>
<evidence type="ECO:0000313" key="8">
    <source>
        <dbReference type="EMBL" id="TWT36451.1"/>
    </source>
</evidence>
<feature type="region of interest" description="Disordered" evidence="5">
    <location>
        <begin position="454"/>
        <end position="478"/>
    </location>
</feature>
<feature type="repeat" description="WD" evidence="3">
    <location>
        <begin position="322"/>
        <end position="363"/>
    </location>
</feature>
<dbReference type="GO" id="GO:0000027">
    <property type="term" value="P:ribosomal large subunit assembly"/>
    <property type="evidence" value="ECO:0007669"/>
    <property type="project" value="TreeGrafter"/>
</dbReference>
<keyword evidence="1 3" id="KW-0853">WD repeat</keyword>
<protein>
    <submittedName>
        <fullName evidence="8">WD domain, G-beta repeat</fullName>
    </submittedName>
</protein>
<dbReference type="Pfam" id="PF07635">
    <property type="entry name" value="PSCyt1"/>
    <property type="match status" value="1"/>
</dbReference>
<evidence type="ECO:0000256" key="1">
    <source>
        <dbReference type="ARBA" id="ARBA00022574"/>
    </source>
</evidence>
<keyword evidence="4" id="KW-0175">Coiled coil</keyword>
<feature type="signal peptide" evidence="6">
    <location>
        <begin position="1"/>
        <end position="28"/>
    </location>
</feature>
<dbReference type="RefSeq" id="WP_146563366.1">
    <property type="nucleotide sequence ID" value="NZ_SIHJ01000001.1"/>
</dbReference>
<feature type="region of interest" description="Disordered" evidence="5">
    <location>
        <begin position="615"/>
        <end position="647"/>
    </location>
</feature>